<dbReference type="AlphaFoldDB" id="I2C366"/>
<accession>I2C366</accession>
<name>I2C366_BACAY</name>
<organism evidence="1 2">
    <name type="scientific">Bacillus amyloliquefaciens (strain Y2)</name>
    <name type="common">Bacillus amyloliquefaciens subsp. plantarum (strain B9601-Y2)</name>
    <dbReference type="NCBI Taxonomy" id="1155777"/>
    <lineage>
        <taxon>Bacteria</taxon>
        <taxon>Bacillati</taxon>
        <taxon>Bacillota</taxon>
        <taxon>Bacilli</taxon>
        <taxon>Bacillales</taxon>
        <taxon>Bacillaceae</taxon>
        <taxon>Bacillus</taxon>
        <taxon>Bacillus amyloliquefaciens group</taxon>
    </lineage>
</organism>
<dbReference type="HOGENOM" id="CLU_3164188_0_0_9"/>
<evidence type="ECO:0000313" key="2">
    <source>
        <dbReference type="Proteomes" id="UP000002878"/>
    </source>
</evidence>
<gene>
    <name evidence="1" type="ORF">MUS_1059</name>
</gene>
<evidence type="ECO:0000313" key="1">
    <source>
        <dbReference type="EMBL" id="AFJ61090.1"/>
    </source>
</evidence>
<proteinExistence type="predicted"/>
<dbReference type="Proteomes" id="UP000002878">
    <property type="component" value="Chromosome"/>
</dbReference>
<reference evidence="1 2" key="1">
    <citation type="journal article" date="2012" name="J. Biotechnol.">
        <title>Genome sequence of the plant growth promoting strain Bacillus amyloliquefaciens subsp. plantarum B9601-Y2 and expression of mersacidin and other secondary metabolites.</title>
        <authorList>
            <person name="He P."/>
            <person name="Hao K."/>
            <person name="Blom J."/>
            <person name="Ruckert C."/>
            <person name="Vater J."/>
            <person name="Mao Z."/>
            <person name="Wu Y."/>
            <person name="Hou M."/>
            <person name="He P."/>
            <person name="He Y."/>
            <person name="Borriss R."/>
        </authorList>
    </citation>
    <scope>NUCLEOTIDE SEQUENCE [LARGE SCALE GENOMIC DNA]</scope>
    <source>
        <strain evidence="1">Y2</strain>
    </source>
</reference>
<dbReference type="EMBL" id="CP003332">
    <property type="protein sequence ID" value="AFJ61090.1"/>
    <property type="molecule type" value="Genomic_DNA"/>
</dbReference>
<sequence length="47" mass="5109">MINDGGITALETIFIGSGVHGTDSFYDGFYFCFEQAAHTFVKRADGT</sequence>
<protein>
    <submittedName>
        <fullName evidence="1">Uncharacterized protein</fullName>
    </submittedName>
</protein>
<dbReference type="KEGG" id="bqy:MUS_1059"/>